<accession>S4W5I1</accession>
<reference evidence="3" key="1">
    <citation type="journal article" date="2014" name="ISME J.">
        <title>Genomic properties of Marine Group A bacteria indicate a role in the marine sulfur cycle.</title>
        <authorList>
            <person name="Wright J.J."/>
            <person name="Mewis K."/>
            <person name="Hanson N.W."/>
            <person name="Konwar K.M."/>
            <person name="Maas K.R."/>
            <person name="Hallam S.J."/>
        </authorList>
    </citation>
    <scope>NUCLEOTIDE SEQUENCE</scope>
</reference>
<dbReference type="EMBL" id="KF170419">
    <property type="protein sequence ID" value="AGO87926.1"/>
    <property type="molecule type" value="Genomic_DNA"/>
</dbReference>
<dbReference type="NCBIfam" id="TIGR04183">
    <property type="entry name" value="Por_Secre_tail"/>
    <property type="match status" value="1"/>
</dbReference>
<dbReference type="Pfam" id="PF18962">
    <property type="entry name" value="Por_Secre_tail"/>
    <property type="match status" value="1"/>
</dbReference>
<evidence type="ECO:0000259" key="2">
    <source>
        <dbReference type="Pfam" id="PF18962"/>
    </source>
</evidence>
<dbReference type="PANTHER" id="PTHR41775:SF1">
    <property type="entry name" value="PEPTIDASE M6-LIKE DOMAIN-CONTAINING PROTEIN"/>
    <property type="match status" value="1"/>
</dbReference>
<dbReference type="PANTHER" id="PTHR41775">
    <property type="entry name" value="SECRETED PROTEIN-RELATED"/>
    <property type="match status" value="1"/>
</dbReference>
<evidence type="ECO:0000313" key="3">
    <source>
        <dbReference type="EMBL" id="AGO87926.1"/>
    </source>
</evidence>
<feature type="domain" description="Secretion system C-terminal sorting" evidence="2">
    <location>
        <begin position="822"/>
        <end position="899"/>
    </location>
</feature>
<dbReference type="AlphaFoldDB" id="S4W5I1"/>
<dbReference type="InterPro" id="IPR026444">
    <property type="entry name" value="Secre_tail"/>
</dbReference>
<protein>
    <recommendedName>
        <fullName evidence="4">M6 family metalloprotease domain-containing protein</fullName>
    </recommendedName>
</protein>
<dbReference type="GO" id="GO:0006508">
    <property type="term" value="P:proteolysis"/>
    <property type="evidence" value="ECO:0007669"/>
    <property type="project" value="InterPro"/>
</dbReference>
<dbReference type="Gene3D" id="3.40.390.10">
    <property type="entry name" value="Collagenase (Catalytic Domain)"/>
    <property type="match status" value="1"/>
</dbReference>
<name>S4W5I1_9BACT</name>
<proteinExistence type="predicted"/>
<dbReference type="InterPro" id="IPR008757">
    <property type="entry name" value="Peptidase_M6-like_domain"/>
</dbReference>
<dbReference type="Gene3D" id="2.60.40.4070">
    <property type="match status" value="1"/>
</dbReference>
<sequence>MNPKSHTMNNTKHTIYLLTFFISILLGDLASPTPFKVLQPNGLELEIVNRGNHLQGWHEYNGWTILKNSNNWWVYAKGSLGTQLTSSLLKVGIDAEPNPLSNYIQKGIRPEPHILTDTAPFPNLSIARTDTFHVPLILVQFPDAQATYDSTDFELIMNQTGYNHLNYDNTGSFKDFFQEISYGQFLPSSEVSNWITAPHNHDYYAYGNPDGYQHVKELVRAMVDSLEASGFDWSKYDNDGDGNVDALNLLHQGSGAEEGDHTNIWSHKWSLGNLAVTYDGVTINSYTMNPEIQNGTIVAIGVLSHEFGHALGLPDLYDTDYSSTGAGKYALMGSGSWGTSGTSPWYPSTMIGWCKNRLGWVNVVEITEDQNNVSLQQSYSNNTIIRVNHSQVTEEYWLIENRQKIGSDTLMPYPGLAIWHINDNIAQGWGPNNNEPYYGVGLEQADGLFGLENGGPSNGGDIYPGDTNNREFSHASAPNTTSLYGEPSMTRIDNISDPNESMTFDVAYGEIILAEATIDDGVGVAYSQGVIPLGLNNDMDIYEFQFTLDFSPYIVDIIEITPTERTTFDSVVIENSSVTLINSVITAGSGTILNINLFNNTGIETDVLVSFDHCIGYTIENQEVGITILDEASYHISALNQLFTIENGTGAVGGGASYSVNLTNTVPIPMTVFQLTQTPSLLTPSDEPFQDTNGNGQFDEGESFTDWNGNSVWSPMIETIGLDNTWQIDRTPAGGNITIGLTNWVTPLIPGEHALFRVNFQVNEPAELNDEISIQTNVILLLDAWGNNGVPFTNGDGIVFIDEVLSSENTQQYPGEFSINRIFPNPFNPVTNISFNIPFGLNEKTSIQIFDLTGRWIETLIHKKLESGSYQINWQPAQVPSGLYFLEMRSGSKRAIQKITLLK</sequence>
<evidence type="ECO:0008006" key="4">
    <source>
        <dbReference type="Google" id="ProtNLM"/>
    </source>
</evidence>
<dbReference type="SUPFAM" id="SSF55486">
    <property type="entry name" value="Metalloproteases ('zincins'), catalytic domain"/>
    <property type="match status" value="1"/>
</dbReference>
<dbReference type="InterPro" id="IPR024079">
    <property type="entry name" value="MetalloPept_cat_dom_sf"/>
</dbReference>
<dbReference type="NCBIfam" id="TIGR03296">
    <property type="entry name" value="M6dom_TIGR03296"/>
    <property type="match status" value="1"/>
</dbReference>
<dbReference type="GO" id="GO:0008237">
    <property type="term" value="F:metallopeptidase activity"/>
    <property type="evidence" value="ECO:0007669"/>
    <property type="project" value="InterPro"/>
</dbReference>
<dbReference type="Pfam" id="PF05547">
    <property type="entry name" value="Peptidase_M6"/>
    <property type="match status" value="1"/>
</dbReference>
<organism evidence="3">
    <name type="scientific">uncultured bacterium FPPU_33B15</name>
    <dbReference type="NCBI Taxonomy" id="1343848"/>
    <lineage>
        <taxon>Bacteria</taxon>
        <taxon>environmental samples</taxon>
    </lineage>
</organism>
<feature type="domain" description="Peptidase M6-like" evidence="1">
    <location>
        <begin position="147"/>
        <end position="360"/>
    </location>
</feature>
<evidence type="ECO:0000259" key="1">
    <source>
        <dbReference type="Pfam" id="PF05547"/>
    </source>
</evidence>